<dbReference type="InterPro" id="IPR016143">
    <property type="entry name" value="Citrate_synth-like_sm_a-sub"/>
</dbReference>
<dbReference type="PANTHER" id="PTHR11739:SF23">
    <property type="entry name" value="CITRATE SYNTHASE 2-RELATED"/>
    <property type="match status" value="1"/>
</dbReference>
<dbReference type="OrthoDB" id="9800864at2"/>
<protein>
    <recommendedName>
        <fullName evidence="2">citrate synthase (unknown stereospecificity)</fullName>
        <ecNumber evidence="2">2.3.3.16</ecNumber>
    </recommendedName>
</protein>
<sequence>MTMERISAAETSLSGGDPATGEMVMRGHRLPDLIARPYEEVVAILWDAEIPARMSPDALAAARCDAFARLSPRFAAMPSDLTVIECQRFLLASLPGAAMTPTMLVAGAAVAAASAIRLVRGQAPVAPDRSLPHAADLLRMIHDAAVGEAETRALDRYLVAMVDHGVNASTFTARVVASTGGSLSAAALAALGALEGPLHGGAPGLVLDMLDAIGEADHAEGWVTAALDRGERLMGFGSRAYHIRDPRADIMKDSLLALQRSGASRVAEGRLAFAEAVERTVLSVMAARRPERTLHTNVEFYAALLLEALGVPRAGFTPLFAASRAAGWAAHVREQERTGRMLRPTSRYVGPLPAGRPKTGRGQE</sequence>
<dbReference type="PRINTS" id="PR00143">
    <property type="entry name" value="CITRTSNTHASE"/>
</dbReference>
<feature type="region of interest" description="Disordered" evidence="3">
    <location>
        <begin position="343"/>
        <end position="364"/>
    </location>
</feature>
<evidence type="ECO:0000313" key="5">
    <source>
        <dbReference type="Proteomes" id="UP000225379"/>
    </source>
</evidence>
<organism evidence="4 5">
    <name type="scientific">Azospirillum palustre</name>
    <dbReference type="NCBI Taxonomy" id="2044885"/>
    <lineage>
        <taxon>Bacteria</taxon>
        <taxon>Pseudomonadati</taxon>
        <taxon>Pseudomonadota</taxon>
        <taxon>Alphaproteobacteria</taxon>
        <taxon>Rhodospirillales</taxon>
        <taxon>Azospirillaceae</taxon>
        <taxon>Azospirillum</taxon>
    </lineage>
</organism>
<dbReference type="InterPro" id="IPR002020">
    <property type="entry name" value="Citrate_synthase"/>
</dbReference>
<dbReference type="NCBIfam" id="NF009005">
    <property type="entry name" value="PRK12350.1"/>
    <property type="match status" value="1"/>
</dbReference>
<reference evidence="5" key="1">
    <citation type="submission" date="2017-10" db="EMBL/GenBank/DDBJ databases">
        <authorList>
            <person name="Kravchenko I.K."/>
            <person name="Grouzdev D.S."/>
        </authorList>
    </citation>
    <scope>NUCLEOTIDE SEQUENCE [LARGE SCALE GENOMIC DNA]</scope>
    <source>
        <strain evidence="5">B2</strain>
    </source>
</reference>
<dbReference type="Gene3D" id="1.10.580.10">
    <property type="entry name" value="Citrate Synthase, domain 1"/>
    <property type="match status" value="1"/>
</dbReference>
<evidence type="ECO:0000256" key="2">
    <source>
        <dbReference type="ARBA" id="ARBA00012972"/>
    </source>
</evidence>
<dbReference type="Gene3D" id="1.10.230.10">
    <property type="entry name" value="Cytochrome P450-Terp, domain 2"/>
    <property type="match status" value="1"/>
</dbReference>
<dbReference type="EC" id="2.3.3.16" evidence="2"/>
<comment type="pathway">
    <text evidence="1">Carbohydrate metabolism; tricarboxylic acid cycle; isocitrate from oxaloacetate: step 1/2.</text>
</comment>
<evidence type="ECO:0000256" key="3">
    <source>
        <dbReference type="SAM" id="MobiDB-lite"/>
    </source>
</evidence>
<keyword evidence="5" id="KW-1185">Reference proteome</keyword>
<accession>A0A2B8BLZ3</accession>
<comment type="caution">
    <text evidence="4">The sequence shown here is derived from an EMBL/GenBank/DDBJ whole genome shotgun (WGS) entry which is preliminary data.</text>
</comment>
<dbReference type="EMBL" id="PDKW01000037">
    <property type="protein sequence ID" value="PGH58770.1"/>
    <property type="molecule type" value="Genomic_DNA"/>
</dbReference>
<dbReference type="PANTHER" id="PTHR11739">
    <property type="entry name" value="CITRATE SYNTHASE"/>
    <property type="match status" value="1"/>
</dbReference>
<dbReference type="AlphaFoldDB" id="A0A2B8BLZ3"/>
<dbReference type="GO" id="GO:0005975">
    <property type="term" value="P:carbohydrate metabolic process"/>
    <property type="evidence" value="ECO:0007669"/>
    <property type="project" value="TreeGrafter"/>
</dbReference>
<name>A0A2B8BLZ3_9PROT</name>
<dbReference type="UniPathway" id="UPA00223">
    <property type="reaction ID" value="UER00717"/>
</dbReference>
<evidence type="ECO:0000313" key="4">
    <source>
        <dbReference type="EMBL" id="PGH58770.1"/>
    </source>
</evidence>
<dbReference type="InterPro" id="IPR016142">
    <property type="entry name" value="Citrate_synth-like_lrg_a-sub"/>
</dbReference>
<gene>
    <name evidence="4" type="ORF">CRT60_01890</name>
</gene>
<dbReference type="GO" id="GO:0006099">
    <property type="term" value="P:tricarboxylic acid cycle"/>
    <property type="evidence" value="ECO:0007669"/>
    <property type="project" value="UniProtKB-UniPathway"/>
</dbReference>
<dbReference type="GO" id="GO:0036440">
    <property type="term" value="F:citrate synthase activity"/>
    <property type="evidence" value="ECO:0007669"/>
    <property type="project" value="UniProtKB-EC"/>
</dbReference>
<dbReference type="Pfam" id="PF00285">
    <property type="entry name" value="Citrate_synt"/>
    <property type="match status" value="1"/>
</dbReference>
<dbReference type="Proteomes" id="UP000225379">
    <property type="component" value="Unassembled WGS sequence"/>
</dbReference>
<feature type="region of interest" description="Disordered" evidence="3">
    <location>
        <begin position="1"/>
        <end position="21"/>
    </location>
</feature>
<evidence type="ECO:0000256" key="1">
    <source>
        <dbReference type="ARBA" id="ARBA00004751"/>
    </source>
</evidence>
<dbReference type="SUPFAM" id="SSF48256">
    <property type="entry name" value="Citrate synthase"/>
    <property type="match status" value="1"/>
</dbReference>
<dbReference type="GO" id="GO:0005829">
    <property type="term" value="C:cytosol"/>
    <property type="evidence" value="ECO:0007669"/>
    <property type="project" value="TreeGrafter"/>
</dbReference>
<proteinExistence type="predicted"/>
<dbReference type="InterPro" id="IPR036969">
    <property type="entry name" value="Citrate_synthase_sf"/>
</dbReference>